<reference evidence="6" key="1">
    <citation type="journal article" date="2012" name="Nature">
        <title>The tomato genome sequence provides insights into fleshy fruit evolution.</title>
        <authorList>
            <consortium name="Tomato Genome Consortium"/>
        </authorList>
    </citation>
    <scope>NUCLEOTIDE SEQUENCE [LARGE SCALE GENOMIC DNA]</scope>
    <source>
        <strain evidence="6">cv. Heinz 1706</strain>
    </source>
</reference>
<dbReference type="EnsemblPlants" id="Solyc01g080480.3.1">
    <property type="protein sequence ID" value="Solyc01g080480.3.1"/>
    <property type="gene ID" value="Solyc01g080480.3"/>
</dbReference>
<feature type="region of interest" description="Disordered" evidence="3">
    <location>
        <begin position="307"/>
        <end position="329"/>
    </location>
</feature>
<dbReference type="Gene3D" id="3.40.1280.10">
    <property type="match status" value="1"/>
</dbReference>
<evidence type="ECO:0000313" key="6">
    <source>
        <dbReference type="EnsemblPlants" id="Solyc01g080480.3.1"/>
    </source>
</evidence>
<dbReference type="GO" id="GO:0006396">
    <property type="term" value="P:RNA processing"/>
    <property type="evidence" value="ECO:0007669"/>
    <property type="project" value="InterPro"/>
</dbReference>
<dbReference type="STRING" id="4081.A0A3Q7EHL3"/>
<feature type="compositionally biased region" description="Polar residues" evidence="3">
    <location>
        <begin position="318"/>
        <end position="329"/>
    </location>
</feature>
<reference evidence="6" key="2">
    <citation type="submission" date="2019-01" db="UniProtKB">
        <authorList>
            <consortium name="EnsemblPlants"/>
        </authorList>
    </citation>
    <scope>IDENTIFICATION</scope>
    <source>
        <strain evidence="6">cv. Heinz 1706</strain>
    </source>
</reference>
<dbReference type="OMA" id="MANWMIN"/>
<keyword evidence="2" id="KW-0808">Transferase</keyword>
<dbReference type="PANTHER" id="PTHR14859">
    <property type="entry name" value="CALCOFLUOR WHITE HYPERSENSITIVE PROTEIN PRECURSOR"/>
    <property type="match status" value="1"/>
</dbReference>
<dbReference type="CDD" id="cd18096">
    <property type="entry name" value="SpoU-like"/>
    <property type="match status" value="1"/>
</dbReference>
<evidence type="ECO:0000259" key="4">
    <source>
        <dbReference type="Pfam" id="PF00588"/>
    </source>
</evidence>
<dbReference type="InterPro" id="IPR001537">
    <property type="entry name" value="SpoU_MeTrfase"/>
</dbReference>
<evidence type="ECO:0000313" key="7">
    <source>
        <dbReference type="Proteomes" id="UP000004994"/>
    </source>
</evidence>
<dbReference type="InterPro" id="IPR036691">
    <property type="entry name" value="Endo/exonu/phosph_ase_sf"/>
</dbReference>
<accession>A0A3Q7EHL3</accession>
<dbReference type="GO" id="GO:0006506">
    <property type="term" value="P:GPI anchor biosynthetic process"/>
    <property type="evidence" value="ECO:0000318"/>
    <property type="project" value="GO_Central"/>
</dbReference>
<dbReference type="InterPro" id="IPR051916">
    <property type="entry name" value="GPI-anchor_lipid_remodeler"/>
</dbReference>
<dbReference type="InterPro" id="IPR005135">
    <property type="entry name" value="Endo/exonuclease/phosphatase"/>
</dbReference>
<dbReference type="GO" id="GO:0016020">
    <property type="term" value="C:membrane"/>
    <property type="evidence" value="ECO:0007669"/>
    <property type="project" value="GOC"/>
</dbReference>
<dbReference type="GO" id="GO:0032259">
    <property type="term" value="P:methylation"/>
    <property type="evidence" value="ECO:0007669"/>
    <property type="project" value="UniProtKB-KW"/>
</dbReference>
<evidence type="ECO:0000256" key="2">
    <source>
        <dbReference type="ARBA" id="ARBA00022679"/>
    </source>
</evidence>
<feature type="domain" description="tRNA/rRNA methyltransferase SpoU type" evidence="4">
    <location>
        <begin position="65"/>
        <end position="201"/>
    </location>
</feature>
<dbReference type="GO" id="GO:0003723">
    <property type="term" value="F:RNA binding"/>
    <property type="evidence" value="ECO:0007669"/>
    <property type="project" value="InterPro"/>
</dbReference>
<dbReference type="Proteomes" id="UP000004994">
    <property type="component" value="Chromosome 1"/>
</dbReference>
<feature type="region of interest" description="Disordered" evidence="3">
    <location>
        <begin position="20"/>
        <end position="41"/>
    </location>
</feature>
<organism evidence="6">
    <name type="scientific">Solanum lycopersicum</name>
    <name type="common">Tomato</name>
    <name type="synonym">Lycopersicon esculentum</name>
    <dbReference type="NCBI Taxonomy" id="4081"/>
    <lineage>
        <taxon>Eukaryota</taxon>
        <taxon>Viridiplantae</taxon>
        <taxon>Streptophyta</taxon>
        <taxon>Embryophyta</taxon>
        <taxon>Tracheophyta</taxon>
        <taxon>Spermatophyta</taxon>
        <taxon>Magnoliopsida</taxon>
        <taxon>eudicotyledons</taxon>
        <taxon>Gunneridae</taxon>
        <taxon>Pentapetalae</taxon>
        <taxon>asterids</taxon>
        <taxon>lamiids</taxon>
        <taxon>Solanales</taxon>
        <taxon>Solanaceae</taxon>
        <taxon>Solanoideae</taxon>
        <taxon>Solaneae</taxon>
        <taxon>Solanum</taxon>
        <taxon>Solanum subgen. Lycopersicon</taxon>
    </lineage>
</organism>
<dbReference type="FunFam" id="3.60.10.10:FF:000045">
    <property type="entry name" value="Endonuclease/exonuclease/phosphatase family protein"/>
    <property type="match status" value="1"/>
</dbReference>
<dbReference type="AlphaFoldDB" id="A0A3Q7EHL3"/>
<dbReference type="Gramene" id="Solyc01g080480.3.1">
    <property type="protein sequence ID" value="Solyc01g080480.3.1"/>
    <property type="gene ID" value="Solyc01g080480.3"/>
</dbReference>
<dbReference type="PaxDb" id="4081-Solyc01g080480.2.1"/>
<dbReference type="Pfam" id="PF00588">
    <property type="entry name" value="SpoU_methylase"/>
    <property type="match status" value="1"/>
</dbReference>
<feature type="compositionally biased region" description="Polar residues" evidence="3">
    <location>
        <begin position="22"/>
        <end position="32"/>
    </location>
</feature>
<dbReference type="InterPro" id="IPR029028">
    <property type="entry name" value="Alpha/beta_knot_MTases"/>
</dbReference>
<dbReference type="PANTHER" id="PTHR14859:SF9">
    <property type="entry name" value="TRNA_RRNA METHYLTRANSFERASE SPOU TYPE DOMAIN-CONTAINING PROTEIN"/>
    <property type="match status" value="1"/>
</dbReference>
<dbReference type="Gene3D" id="3.60.10.10">
    <property type="entry name" value="Endonuclease/exonuclease/phosphatase"/>
    <property type="match status" value="1"/>
</dbReference>
<dbReference type="GO" id="GO:0008173">
    <property type="term" value="F:RNA methyltransferase activity"/>
    <property type="evidence" value="ECO:0007669"/>
    <property type="project" value="InterPro"/>
</dbReference>
<dbReference type="Pfam" id="PF03372">
    <property type="entry name" value="Exo_endo_phos"/>
    <property type="match status" value="1"/>
</dbReference>
<dbReference type="FunCoup" id="A0A3Q7EHL3">
    <property type="interactions" value="9"/>
</dbReference>
<keyword evidence="7" id="KW-1185">Reference proteome</keyword>
<evidence type="ECO:0000256" key="1">
    <source>
        <dbReference type="ARBA" id="ARBA00022603"/>
    </source>
</evidence>
<dbReference type="SUPFAM" id="SSF56219">
    <property type="entry name" value="DNase I-like"/>
    <property type="match status" value="1"/>
</dbReference>
<evidence type="ECO:0000259" key="5">
    <source>
        <dbReference type="Pfam" id="PF03372"/>
    </source>
</evidence>
<name>A0A3Q7EHL3_SOLLC</name>
<sequence length="741" mass="83237">MKVSVHSPYIYWARNLRRPNSLPGQTPPSKTSHSAEHGGNGQQPAQLVVFFQREEMENEKKLESFVLVHNIAKRHNVGTLARSATAFGVSEMILVGRRDFNAFGSHGSTSHVRFRHFHSLADAKTFLKERDCDICGVEITENAVAVNEHPFKRSTAFLLGNEGTGLSAKECEICDFFVYIPQYGCGTASLNVTVAASIVLHQFGVWAGFSERTREGNKFIVAERHFKQAKKNYCMESSESVAEERRLKRENLSNGFFEDAGKEESPSNLLDTLRRIHRLCSRIRWLMWHRPRTKVVIKRFGKLSSRGSHGQLKEKLSFKSSSTHPNGQSGTIRLATFNAALFSLAPAVPKAEKPSLFSHDDDNDDGFKFQNQVKSENNRPKSILKHSPLHPILANGAKPKQKVSINLPENEISLAQNRVLGILEDDSTKILSLNNNNLGPVRSPICFPAMANWMINDYGGFCLSGTRTILDVLKEVDADILALQDVKAEEEKDMSPLSDLARALGMNYVFAESWAPEYGNAILSKWPIKKWRIQKIYDDKDFRNVLKATVDVPRMGELNFCCTQLDHLDENWRMKQINAIIQSNDSPHILAGGVNSLQASDYSLERWNDIVKYYEEIGKPTPRVEVMNFLKQKEYNDAKEFAGECESVVIIAKGQNVQGTCKYGTRVDYILGSQGLPYAFVPGSYSVVSSKGTSDHHIVKVDIMKAASRGRKNSRKQKKVKQKVEKMTSSCSSRGIWQVST</sequence>
<dbReference type="InParanoid" id="A0A3Q7EHL3"/>
<keyword evidence="1" id="KW-0489">Methyltransferase</keyword>
<feature type="domain" description="Endonuclease/exonuclease/phosphatase" evidence="5">
    <location>
        <begin position="466"/>
        <end position="696"/>
    </location>
</feature>
<proteinExistence type="predicted"/>
<dbReference type="GO" id="GO:0005783">
    <property type="term" value="C:endoplasmic reticulum"/>
    <property type="evidence" value="ECO:0000318"/>
    <property type="project" value="GO_Central"/>
</dbReference>
<dbReference type="InterPro" id="IPR029026">
    <property type="entry name" value="tRNA_m1G_MTases_N"/>
</dbReference>
<evidence type="ECO:0000256" key="3">
    <source>
        <dbReference type="SAM" id="MobiDB-lite"/>
    </source>
</evidence>
<dbReference type="SUPFAM" id="SSF75217">
    <property type="entry name" value="alpha/beta knot"/>
    <property type="match status" value="1"/>
</dbReference>
<protein>
    <submittedName>
        <fullName evidence="6">Uncharacterized protein</fullName>
    </submittedName>
</protein>